<name>A0A0F9FGL1_9ZZZZ</name>
<dbReference type="AlphaFoldDB" id="A0A0F9FGL1"/>
<gene>
    <name evidence="1" type="ORF">LCGC14_2033220</name>
</gene>
<comment type="caution">
    <text evidence="1">The sequence shown here is derived from an EMBL/GenBank/DDBJ whole genome shotgun (WGS) entry which is preliminary data.</text>
</comment>
<evidence type="ECO:0000313" key="1">
    <source>
        <dbReference type="EMBL" id="KKL77606.1"/>
    </source>
</evidence>
<sequence>MLGSHFVCLGLDSRDSTIVNMNELLELARAERNALHLRAQQNPVWEKAVFLANDIVYSLSKGNRKRAIRYARALVKEWNRLYEAGY</sequence>
<dbReference type="EMBL" id="LAZR01023705">
    <property type="protein sequence ID" value="KKL77606.1"/>
    <property type="molecule type" value="Genomic_DNA"/>
</dbReference>
<accession>A0A0F9FGL1</accession>
<organism evidence="1">
    <name type="scientific">marine sediment metagenome</name>
    <dbReference type="NCBI Taxonomy" id="412755"/>
    <lineage>
        <taxon>unclassified sequences</taxon>
        <taxon>metagenomes</taxon>
        <taxon>ecological metagenomes</taxon>
    </lineage>
</organism>
<reference evidence="1" key="1">
    <citation type="journal article" date="2015" name="Nature">
        <title>Complex archaea that bridge the gap between prokaryotes and eukaryotes.</title>
        <authorList>
            <person name="Spang A."/>
            <person name="Saw J.H."/>
            <person name="Jorgensen S.L."/>
            <person name="Zaremba-Niedzwiedzka K."/>
            <person name="Martijn J."/>
            <person name="Lind A.E."/>
            <person name="van Eijk R."/>
            <person name="Schleper C."/>
            <person name="Guy L."/>
            <person name="Ettema T.J."/>
        </authorList>
    </citation>
    <scope>NUCLEOTIDE SEQUENCE</scope>
</reference>
<proteinExistence type="predicted"/>
<protein>
    <submittedName>
        <fullName evidence="1">Uncharacterized protein</fullName>
    </submittedName>
</protein>